<dbReference type="Gene3D" id="1.20.1370.10">
    <property type="entry name" value="Hemocyanin, N-terminal domain"/>
    <property type="match status" value="1"/>
</dbReference>
<dbReference type="Proteomes" id="UP000291343">
    <property type="component" value="Unassembled WGS sequence"/>
</dbReference>
<evidence type="ECO:0000256" key="2">
    <source>
        <dbReference type="SAM" id="MobiDB-lite"/>
    </source>
</evidence>
<dbReference type="AlphaFoldDB" id="A0A482WS29"/>
<dbReference type="Gene3D" id="1.10.1280.10">
    <property type="entry name" value="Di-copper center containing domain from catechol oxidase"/>
    <property type="match status" value="1"/>
</dbReference>
<feature type="domain" description="Hemocyanin C-terminal" evidence="6">
    <location>
        <begin position="541"/>
        <end position="750"/>
    </location>
</feature>
<accession>A0A482WS29</accession>
<evidence type="ECO:0000259" key="4">
    <source>
        <dbReference type="Pfam" id="PF00372"/>
    </source>
</evidence>
<feature type="signal peptide" evidence="3">
    <location>
        <begin position="1"/>
        <end position="16"/>
    </location>
</feature>
<evidence type="ECO:0000259" key="6">
    <source>
        <dbReference type="Pfam" id="PF03723"/>
    </source>
</evidence>
<dbReference type="PANTHER" id="PTHR11511">
    <property type="entry name" value="LARVAL STORAGE PROTEIN/PHENOLOXIDASE"/>
    <property type="match status" value="1"/>
</dbReference>
<dbReference type="Pfam" id="PF03723">
    <property type="entry name" value="Hemocyanin_C"/>
    <property type="match status" value="1"/>
</dbReference>
<name>A0A482WS29_LAOST</name>
<dbReference type="InterPro" id="IPR008922">
    <property type="entry name" value="Di-copper_centre_dom_sf"/>
</dbReference>
<dbReference type="Pfam" id="PF00372">
    <property type="entry name" value="Hemocyanin_M"/>
    <property type="match status" value="1"/>
</dbReference>
<dbReference type="EMBL" id="QKKF02026484">
    <property type="protein sequence ID" value="RZF36354.1"/>
    <property type="molecule type" value="Genomic_DNA"/>
</dbReference>
<gene>
    <name evidence="7" type="ORF">LSTR_LSTR008835</name>
</gene>
<dbReference type="SUPFAM" id="SSF48050">
    <property type="entry name" value="Hemocyanin, N-terminal domain"/>
    <property type="match status" value="1"/>
</dbReference>
<dbReference type="InterPro" id="IPR036697">
    <property type="entry name" value="Hemocyanin_N_sf"/>
</dbReference>
<reference evidence="7 8" key="1">
    <citation type="journal article" date="2017" name="Gigascience">
        <title>Genome sequence of the small brown planthopper, Laodelphax striatellus.</title>
        <authorList>
            <person name="Zhu J."/>
            <person name="Jiang F."/>
            <person name="Wang X."/>
            <person name="Yang P."/>
            <person name="Bao Y."/>
            <person name="Zhao W."/>
            <person name="Wang W."/>
            <person name="Lu H."/>
            <person name="Wang Q."/>
            <person name="Cui N."/>
            <person name="Li J."/>
            <person name="Chen X."/>
            <person name="Luo L."/>
            <person name="Yu J."/>
            <person name="Kang L."/>
            <person name="Cui F."/>
        </authorList>
    </citation>
    <scope>NUCLEOTIDE SEQUENCE [LARGE SCALE GENOMIC DNA]</scope>
    <source>
        <strain evidence="7">Lst14</strain>
    </source>
</reference>
<keyword evidence="8" id="KW-1185">Reference proteome</keyword>
<dbReference type="SUPFAM" id="SSF48056">
    <property type="entry name" value="Di-copper centre-containing domain"/>
    <property type="match status" value="1"/>
</dbReference>
<dbReference type="InterPro" id="IPR013788">
    <property type="entry name" value="Hemocyanin/hexamerin"/>
</dbReference>
<evidence type="ECO:0000313" key="7">
    <source>
        <dbReference type="EMBL" id="RZF36354.1"/>
    </source>
</evidence>
<dbReference type="InterPro" id="IPR000896">
    <property type="entry name" value="Hemocyanin/hexamerin_mid_dom"/>
</dbReference>
<evidence type="ECO:0000256" key="3">
    <source>
        <dbReference type="SAM" id="SignalP"/>
    </source>
</evidence>
<dbReference type="InterPro" id="IPR014756">
    <property type="entry name" value="Ig_E-set"/>
</dbReference>
<dbReference type="Gene3D" id="2.60.40.1520">
    <property type="entry name" value="Hemocyanin, C-terminal domain"/>
    <property type="match status" value="1"/>
</dbReference>
<dbReference type="GO" id="GO:0045735">
    <property type="term" value="F:nutrient reservoir activity"/>
    <property type="evidence" value="ECO:0007669"/>
    <property type="project" value="UniProtKB-KW"/>
</dbReference>
<dbReference type="GO" id="GO:0005615">
    <property type="term" value="C:extracellular space"/>
    <property type="evidence" value="ECO:0007669"/>
    <property type="project" value="UniProtKB-ARBA"/>
</dbReference>
<feature type="domain" description="Hemocyanin N-terminal" evidence="5">
    <location>
        <begin position="61"/>
        <end position="176"/>
    </location>
</feature>
<dbReference type="InterPro" id="IPR005204">
    <property type="entry name" value="Hemocyanin_N"/>
</dbReference>
<dbReference type="PANTHER" id="PTHR11511:SF5">
    <property type="entry name" value="FAT-BODY PROTEIN 1-RELATED"/>
    <property type="match status" value="1"/>
</dbReference>
<feature type="compositionally biased region" description="Basic and acidic residues" evidence="2">
    <location>
        <begin position="234"/>
        <end position="245"/>
    </location>
</feature>
<dbReference type="PROSITE" id="PS00209">
    <property type="entry name" value="HEMOCYANIN_1"/>
    <property type="match status" value="1"/>
</dbReference>
<keyword evidence="3" id="KW-0732">Signal</keyword>
<dbReference type="Pfam" id="PF03722">
    <property type="entry name" value="Hemocyanin_N"/>
    <property type="match status" value="1"/>
</dbReference>
<protein>
    <submittedName>
        <fullName evidence="7">Uncharacterized protein</fullName>
    </submittedName>
</protein>
<keyword evidence="1" id="KW-0758">Storage protein</keyword>
<dbReference type="STRING" id="195883.A0A482WS29"/>
<feature type="compositionally biased region" description="Polar residues" evidence="2">
    <location>
        <begin position="246"/>
        <end position="274"/>
    </location>
</feature>
<organism evidence="7 8">
    <name type="scientific">Laodelphax striatellus</name>
    <name type="common">Small brown planthopper</name>
    <name type="synonym">Delphax striatella</name>
    <dbReference type="NCBI Taxonomy" id="195883"/>
    <lineage>
        <taxon>Eukaryota</taxon>
        <taxon>Metazoa</taxon>
        <taxon>Ecdysozoa</taxon>
        <taxon>Arthropoda</taxon>
        <taxon>Hexapoda</taxon>
        <taxon>Insecta</taxon>
        <taxon>Pterygota</taxon>
        <taxon>Neoptera</taxon>
        <taxon>Paraneoptera</taxon>
        <taxon>Hemiptera</taxon>
        <taxon>Auchenorrhyncha</taxon>
        <taxon>Fulgoroidea</taxon>
        <taxon>Delphacidae</taxon>
        <taxon>Criomorphinae</taxon>
        <taxon>Laodelphax</taxon>
    </lineage>
</organism>
<feature type="region of interest" description="Disordered" evidence="2">
    <location>
        <begin position="221"/>
        <end position="281"/>
    </location>
</feature>
<dbReference type="InterPro" id="IPR005203">
    <property type="entry name" value="Hemocyanin_C"/>
</dbReference>
<dbReference type="InterPro" id="IPR037020">
    <property type="entry name" value="Hemocyanin_C_sf"/>
</dbReference>
<comment type="caution">
    <text evidence="7">The sequence shown here is derived from an EMBL/GenBank/DDBJ whole genome shotgun (WGS) entry which is preliminary data.</text>
</comment>
<dbReference type="SMR" id="A0A482WS29"/>
<evidence type="ECO:0000256" key="1">
    <source>
        <dbReference type="ARBA" id="ARBA00022761"/>
    </source>
</evidence>
<feature type="domain" description="Hemocyanin middle" evidence="4">
    <location>
        <begin position="186"/>
        <end position="532"/>
    </location>
</feature>
<dbReference type="SUPFAM" id="SSF81296">
    <property type="entry name" value="E set domains"/>
    <property type="match status" value="1"/>
</dbReference>
<feature type="compositionally biased region" description="Low complexity" evidence="2">
    <location>
        <begin position="221"/>
        <end position="233"/>
    </location>
</feature>
<evidence type="ECO:0000259" key="5">
    <source>
        <dbReference type="Pfam" id="PF03722"/>
    </source>
</evidence>
<proteinExistence type="predicted"/>
<dbReference type="OrthoDB" id="6592338at2759"/>
<dbReference type="InParanoid" id="A0A482WS29"/>
<evidence type="ECO:0000313" key="8">
    <source>
        <dbReference type="Proteomes" id="UP000291343"/>
    </source>
</evidence>
<dbReference type="FunCoup" id="A0A482WS29">
    <property type="interactions" value="38"/>
</dbReference>
<sequence>MKLSLVFASLVVLSAGSILKSGKQHYKSYGFAYLVPAINPPEQTRQTVNVKQEPVEPSDEEKQRVVLALLTNAFHETEANLEKTEREHFPFRHGNAFHNHEGVLRFLRDFNKNGFLPRDEVFSPSNQEHLNQAAQLFNFLYCARDWDTFHQAALWARRNFNQQQFTFAFLAAVLNLPTTSGVTLPALYEIFPHAFVPATALHKIYNAKFEGRTKVTVSANYTNQNRNNNAYNRFDSDDNPYDHDNQNTNSNRNPHNPGSVFANNDGSPFSTAGTPENPENRISYFTEDIGVNAMLAGMHAQIPSFFGRNYDMNYWISNRNNYDNVEGNSKNFHYKYDNKADVDAGNEFYFVQQQLYARYVLERISNQLPIPEPINFNGIIKPGYNPRLQHSNGDAVPARAPNAAFQQLASNDNNNLGNALQPNNDQAQNPSIYEQRLQQVADSAFVVNVDGSQTKLTVENGVAVLANLATAPGRSPNPGYYGNYFSTASNAIGYIADPSNQNSVAPGPVSNFATAARDPAYYKLLAKFLQIFNNYLNNQVPYSPEQLSFAGVKIQSFNISRLITYFEDYTVDVNNAVYEDFPNSDSKKKSGKVAANYQVVFQRLTCNRFNYRLEVDSTRDVEAEVRIFIGPKFNSNGQLFTLPQAGQYFVQLDRFNYQLRSGKNVIERNSQQSVNFSPDFPGFSDLWKQVRMAEQGQRFSNSFKETNRRWRLPQRMQLPKGTADGQEFVMYAIINKNESNKKNDAAHKNELKTTIEDLYPYVDAPYFMTADSNIDASNEETILINRGENMRIRNLVEEEEGARMKVVHQPRSIAFPFDRPVQDVNFNSPNQIFETVKVFHKTFNGRKN</sequence>
<dbReference type="PROSITE" id="PS00210">
    <property type="entry name" value="HEMOCYANIN_2"/>
    <property type="match status" value="1"/>
</dbReference>
<feature type="chain" id="PRO_5019739426" evidence="3">
    <location>
        <begin position="17"/>
        <end position="848"/>
    </location>
</feature>